<dbReference type="PANTHER" id="PTHR42943:SF2">
    <property type="entry name" value="GLUTATHIONE S-TRANSFERASE KAPPA 1"/>
    <property type="match status" value="1"/>
</dbReference>
<evidence type="ECO:0000259" key="1">
    <source>
        <dbReference type="Pfam" id="PF01323"/>
    </source>
</evidence>
<dbReference type="InterPro" id="IPR036249">
    <property type="entry name" value="Thioredoxin-like_sf"/>
</dbReference>
<dbReference type="Pfam" id="PF01323">
    <property type="entry name" value="DSBA"/>
    <property type="match status" value="1"/>
</dbReference>
<gene>
    <name evidence="2" type="ORF">ACFO5Q_06325</name>
</gene>
<dbReference type="Proteomes" id="UP001595776">
    <property type="component" value="Unassembled WGS sequence"/>
</dbReference>
<dbReference type="InterPro" id="IPR001853">
    <property type="entry name" value="DSBA-like_thioredoxin_dom"/>
</dbReference>
<name>A0ABV8U963_9PROT</name>
<dbReference type="Gene3D" id="3.40.30.10">
    <property type="entry name" value="Glutaredoxin"/>
    <property type="match status" value="2"/>
</dbReference>
<sequence length="427" mass="47878">MSFETVLKSGIAAWLTSETRLNLARAREEVSRRFGRRGREILYFHRTDDPYCQLMVQALPDLASRFDVKIKPLVIERLPANMYPDPQRFEAYSILDATRLARLYGLGFPSTAMVPDRLNVGMANRYLVSLQDDPAFFTAAEEVGEALWRNDHKLVRSQCVAADIDELALEKNEKLLRQLGHYASATVYYGGEFYLGLDRLDHLEHRLNKAGVGDGEVHFELTRLWRYGLQNMEKSVSGRSVELFFSVRSPYSYLGLQLASELAEKSGIRLKLKPVLPMMMRGMKVPPAKGRYILMDTAREARAEGIPFGRIVDPLGLATKRAMGLGFAFADTDQDLAFFKAFTRGVWAEGIDGTTDAGLRKILDRAGIGGAKLSAALPEEVWGPVAERNRQALLMAGAWGVPTFRVGNETLWGQDRLWAVVDALKQQ</sequence>
<comment type="caution">
    <text evidence="2">The sequence shown here is derived from an EMBL/GenBank/DDBJ whole genome shotgun (WGS) entry which is preliminary data.</text>
</comment>
<reference evidence="3" key="1">
    <citation type="journal article" date="2019" name="Int. J. Syst. Evol. Microbiol.">
        <title>The Global Catalogue of Microorganisms (GCM) 10K type strain sequencing project: providing services to taxonomists for standard genome sequencing and annotation.</title>
        <authorList>
            <consortium name="The Broad Institute Genomics Platform"/>
            <consortium name="The Broad Institute Genome Sequencing Center for Infectious Disease"/>
            <person name="Wu L."/>
            <person name="Ma J."/>
        </authorList>
    </citation>
    <scope>NUCLEOTIDE SEQUENCE [LARGE SCALE GENOMIC DNA]</scope>
    <source>
        <strain evidence="3">CGMCC 1.15304</strain>
    </source>
</reference>
<dbReference type="RefSeq" id="WP_068153087.1">
    <property type="nucleotide sequence ID" value="NZ_JBHSCR010000003.1"/>
</dbReference>
<protein>
    <submittedName>
        <fullName evidence="2">DsbA family protein</fullName>
    </submittedName>
</protein>
<evidence type="ECO:0000313" key="3">
    <source>
        <dbReference type="Proteomes" id="UP001595776"/>
    </source>
</evidence>
<evidence type="ECO:0000313" key="2">
    <source>
        <dbReference type="EMBL" id="MFC4347457.1"/>
    </source>
</evidence>
<dbReference type="InterPro" id="IPR051924">
    <property type="entry name" value="GST_Kappa/NadH"/>
</dbReference>
<dbReference type="EMBL" id="JBHSCR010000003">
    <property type="protein sequence ID" value="MFC4347457.1"/>
    <property type="molecule type" value="Genomic_DNA"/>
</dbReference>
<keyword evidence="3" id="KW-1185">Reference proteome</keyword>
<accession>A0ABV8U963</accession>
<feature type="domain" description="DSBA-like thioredoxin" evidence="1">
    <location>
        <begin position="241"/>
        <end position="424"/>
    </location>
</feature>
<dbReference type="PANTHER" id="PTHR42943">
    <property type="entry name" value="GLUTATHIONE S-TRANSFERASE KAPPA"/>
    <property type="match status" value="1"/>
</dbReference>
<proteinExistence type="predicted"/>
<dbReference type="SUPFAM" id="SSF52833">
    <property type="entry name" value="Thioredoxin-like"/>
    <property type="match status" value="2"/>
</dbReference>
<organism evidence="2 3">
    <name type="scientific">Kordiimonas lipolytica</name>
    <dbReference type="NCBI Taxonomy" id="1662421"/>
    <lineage>
        <taxon>Bacteria</taxon>
        <taxon>Pseudomonadati</taxon>
        <taxon>Pseudomonadota</taxon>
        <taxon>Alphaproteobacteria</taxon>
        <taxon>Kordiimonadales</taxon>
        <taxon>Kordiimonadaceae</taxon>
        <taxon>Kordiimonas</taxon>
    </lineage>
</organism>